<evidence type="ECO:0000313" key="11">
    <source>
        <dbReference type="Proteomes" id="UP001164746"/>
    </source>
</evidence>
<dbReference type="InterPro" id="IPR013088">
    <property type="entry name" value="Znf_NHR/GATA"/>
</dbReference>
<keyword evidence="2" id="KW-0863">Zinc-finger</keyword>
<keyword evidence="7" id="KW-0675">Receptor</keyword>
<dbReference type="Proteomes" id="UP001164746">
    <property type="component" value="Chromosome 4"/>
</dbReference>
<dbReference type="PROSITE" id="PS51030">
    <property type="entry name" value="NUCLEAR_REC_DBD_2"/>
    <property type="match status" value="1"/>
</dbReference>
<keyword evidence="8" id="KW-0539">Nucleus</keyword>
<evidence type="ECO:0000256" key="5">
    <source>
        <dbReference type="ARBA" id="ARBA00023125"/>
    </source>
</evidence>
<dbReference type="InterPro" id="IPR035500">
    <property type="entry name" value="NHR-like_dom_sf"/>
</dbReference>
<keyword evidence="1" id="KW-0479">Metal-binding</keyword>
<dbReference type="InterPro" id="IPR001628">
    <property type="entry name" value="Znf_hrmn_rcpt"/>
</dbReference>
<organism evidence="10 11">
    <name type="scientific">Mya arenaria</name>
    <name type="common">Soft-shell clam</name>
    <dbReference type="NCBI Taxonomy" id="6604"/>
    <lineage>
        <taxon>Eukaryota</taxon>
        <taxon>Metazoa</taxon>
        <taxon>Spiralia</taxon>
        <taxon>Lophotrochozoa</taxon>
        <taxon>Mollusca</taxon>
        <taxon>Bivalvia</taxon>
        <taxon>Autobranchia</taxon>
        <taxon>Heteroconchia</taxon>
        <taxon>Euheterodonta</taxon>
        <taxon>Imparidentia</taxon>
        <taxon>Neoheterodontei</taxon>
        <taxon>Myida</taxon>
        <taxon>Myoidea</taxon>
        <taxon>Myidae</taxon>
        <taxon>Mya</taxon>
    </lineage>
</organism>
<sequence>MNDGIAEVRECMEGGSDAERKPLLPPCRICRGKASGFHYGVNSCEACKGFFRRCLRTKNELKCAADNDCTFRRGSRTNCSACRFRLCEQQGMSKQAIKTGRYTSARRSQYIKEVKLEAHTPGSTGINEEENSPSTADPIRNALECQDVPRVLHYDSLVSDLLQAVSRTIEGDLDSFLNKLKMESRKNDYFIFDFFSESDSILEYWLLSHFQCMDDDLKVFTGKFNTSYRDSVAIYSDEYLECLYRTAALFKNLKLTKEEIVVLKTIVLTFTDRCELRDRERVEKIQLQMIDCYKYICQLQGLHFNKRFATVISKLLQARILSEKFKDIVKTVVSHWEAVFDEWPKETIRTYSTHGRDLYCVFVDIHNEAWIWKPLIINHTGKMCDTYMRHVIAHTSQNWRVAFAVFEAEAAQRSGTNQHSIDNRSLWKLGFSRCLFLQSADLSPLVIPMI</sequence>
<dbReference type="PANTHER" id="PTHR48092">
    <property type="entry name" value="KNIRPS-RELATED PROTEIN-RELATED"/>
    <property type="match status" value="1"/>
</dbReference>
<dbReference type="Gene3D" id="3.30.50.10">
    <property type="entry name" value="Erythroid Transcription Factor GATA-1, subunit A"/>
    <property type="match status" value="1"/>
</dbReference>
<dbReference type="EMBL" id="CP111015">
    <property type="protein sequence ID" value="WAR03878.1"/>
    <property type="molecule type" value="Genomic_DNA"/>
</dbReference>
<keyword evidence="3" id="KW-0862">Zinc</keyword>
<keyword evidence="11" id="KW-1185">Reference proteome</keyword>
<protein>
    <submittedName>
        <fullName evidence="10">NR1H4-like protein</fullName>
    </submittedName>
</protein>
<evidence type="ECO:0000256" key="4">
    <source>
        <dbReference type="ARBA" id="ARBA00023015"/>
    </source>
</evidence>
<evidence type="ECO:0000256" key="3">
    <source>
        <dbReference type="ARBA" id="ARBA00022833"/>
    </source>
</evidence>
<proteinExistence type="predicted"/>
<dbReference type="CDD" id="cd06916">
    <property type="entry name" value="NR_DBD_like"/>
    <property type="match status" value="1"/>
</dbReference>
<evidence type="ECO:0000256" key="2">
    <source>
        <dbReference type="ARBA" id="ARBA00022771"/>
    </source>
</evidence>
<dbReference type="InterPro" id="IPR050200">
    <property type="entry name" value="Nuclear_hormone_rcpt_NR3"/>
</dbReference>
<keyword evidence="5" id="KW-0238">DNA-binding</keyword>
<accession>A0ABY7E4Z9</accession>
<name>A0ABY7E4Z9_MYAAR</name>
<evidence type="ECO:0000256" key="7">
    <source>
        <dbReference type="ARBA" id="ARBA00023170"/>
    </source>
</evidence>
<dbReference type="SUPFAM" id="SSF48508">
    <property type="entry name" value="Nuclear receptor ligand-binding domain"/>
    <property type="match status" value="1"/>
</dbReference>
<gene>
    <name evidence="10" type="ORF">MAR_010436</name>
</gene>
<dbReference type="PRINTS" id="PR00047">
    <property type="entry name" value="STROIDFINGER"/>
</dbReference>
<dbReference type="Pfam" id="PF00104">
    <property type="entry name" value="Hormone_recep"/>
    <property type="match status" value="1"/>
</dbReference>
<keyword evidence="4" id="KW-0805">Transcription regulation</keyword>
<dbReference type="Pfam" id="PF00105">
    <property type="entry name" value="zf-C4"/>
    <property type="match status" value="1"/>
</dbReference>
<feature type="domain" description="Nuclear receptor" evidence="9">
    <location>
        <begin position="24"/>
        <end position="99"/>
    </location>
</feature>
<evidence type="ECO:0000256" key="1">
    <source>
        <dbReference type="ARBA" id="ARBA00022723"/>
    </source>
</evidence>
<evidence type="ECO:0000313" key="10">
    <source>
        <dbReference type="EMBL" id="WAR03878.1"/>
    </source>
</evidence>
<evidence type="ECO:0000259" key="9">
    <source>
        <dbReference type="PROSITE" id="PS51030"/>
    </source>
</evidence>
<dbReference type="SUPFAM" id="SSF57716">
    <property type="entry name" value="Glucocorticoid receptor-like (DNA-binding domain)"/>
    <property type="match status" value="1"/>
</dbReference>
<dbReference type="InterPro" id="IPR000536">
    <property type="entry name" value="Nucl_hrmn_rcpt_lig-bd"/>
</dbReference>
<reference evidence="10" key="1">
    <citation type="submission" date="2022-11" db="EMBL/GenBank/DDBJ databases">
        <title>Centuries of genome instability and evolution in soft-shell clam transmissible cancer (bioRxiv).</title>
        <authorList>
            <person name="Hart S.F.M."/>
            <person name="Yonemitsu M.A."/>
            <person name="Giersch R.M."/>
            <person name="Beal B.F."/>
            <person name="Arriagada G."/>
            <person name="Davis B.W."/>
            <person name="Ostrander E.A."/>
            <person name="Goff S.P."/>
            <person name="Metzger M.J."/>
        </authorList>
    </citation>
    <scope>NUCLEOTIDE SEQUENCE</scope>
    <source>
        <strain evidence="10">MELC-2E11</strain>
        <tissue evidence="10">Siphon/mantle</tissue>
    </source>
</reference>
<evidence type="ECO:0000256" key="8">
    <source>
        <dbReference type="ARBA" id="ARBA00023242"/>
    </source>
</evidence>
<evidence type="ECO:0000256" key="6">
    <source>
        <dbReference type="ARBA" id="ARBA00023163"/>
    </source>
</evidence>
<keyword evidence="6" id="KW-0804">Transcription</keyword>
<dbReference type="Gene3D" id="1.10.565.10">
    <property type="entry name" value="Retinoid X Receptor"/>
    <property type="match status" value="1"/>
</dbReference>
<dbReference type="SMART" id="SM00399">
    <property type="entry name" value="ZnF_C4"/>
    <property type="match status" value="1"/>
</dbReference>